<proteinExistence type="predicted"/>
<dbReference type="PANTHER" id="PTHR43737">
    <property type="entry name" value="BLL7424 PROTEIN"/>
    <property type="match status" value="1"/>
</dbReference>
<evidence type="ECO:0000313" key="2">
    <source>
        <dbReference type="Proteomes" id="UP000263642"/>
    </source>
</evidence>
<dbReference type="Pfam" id="PF07394">
    <property type="entry name" value="DUF1501"/>
    <property type="match status" value="1"/>
</dbReference>
<dbReference type="InterPro" id="IPR010869">
    <property type="entry name" value="DUF1501"/>
</dbReference>
<dbReference type="SUPFAM" id="SSF53649">
    <property type="entry name" value="Alkaline phosphatase-like"/>
    <property type="match status" value="1"/>
</dbReference>
<dbReference type="EMBL" id="DQAY01000076">
    <property type="protein sequence ID" value="HCO23953.1"/>
    <property type="molecule type" value="Genomic_DNA"/>
</dbReference>
<dbReference type="InterPro" id="IPR017850">
    <property type="entry name" value="Alkaline_phosphatase_core_sf"/>
</dbReference>
<dbReference type="AlphaFoldDB" id="A0A3D3R558"/>
<organism evidence="1 2">
    <name type="scientific">Gimesia maris</name>
    <dbReference type="NCBI Taxonomy" id="122"/>
    <lineage>
        <taxon>Bacteria</taxon>
        <taxon>Pseudomonadati</taxon>
        <taxon>Planctomycetota</taxon>
        <taxon>Planctomycetia</taxon>
        <taxon>Planctomycetales</taxon>
        <taxon>Planctomycetaceae</taxon>
        <taxon>Gimesia</taxon>
    </lineage>
</organism>
<comment type="caution">
    <text evidence="1">The sequence shown here is derived from an EMBL/GenBank/DDBJ whole genome shotgun (WGS) entry which is preliminary data.</text>
</comment>
<reference evidence="1 2" key="1">
    <citation type="journal article" date="2018" name="Nat. Biotechnol.">
        <title>A standardized bacterial taxonomy based on genome phylogeny substantially revises the tree of life.</title>
        <authorList>
            <person name="Parks D.H."/>
            <person name="Chuvochina M."/>
            <person name="Waite D.W."/>
            <person name="Rinke C."/>
            <person name="Skarshewski A."/>
            <person name="Chaumeil P.A."/>
            <person name="Hugenholtz P."/>
        </authorList>
    </citation>
    <scope>NUCLEOTIDE SEQUENCE [LARGE SCALE GENOMIC DNA]</scope>
    <source>
        <strain evidence="1">UBA9375</strain>
    </source>
</reference>
<evidence type="ECO:0000313" key="1">
    <source>
        <dbReference type="EMBL" id="HCO23953.1"/>
    </source>
</evidence>
<name>A0A3D3R558_9PLAN</name>
<gene>
    <name evidence="1" type="ORF">DIT97_13215</name>
</gene>
<sequence length="432" mass="47671">MTRRNFLQVGGLALGGMSLPQILQAENSSHQRQNHKGIIMIFLPGGPPHQDMWDIKVDAPSEIRGEFNAIQTNVPGVEIGDQFPRMAQMADKFAFIRSMVGSDGRHDAFQCLTGYPFRNQPLGGWPSLGSVLSKKYGPVDPSIPPFLGLSPKMGHMEWARAGDPGFLGLAHAPFRPNGEGMADMTLNGISLDRLDNRKQVLSSLDQFRSKVDASGMMEGLDSFTQQAFGILTSSKLAEALDLSKEDQKLRDRYGRGTSKLRADGGPKLLDDFLTARRLIEAGARCVTLAFSRWDWHGGNFKRGREDMPMLDQGVTALVEDLENRGMLDDVTVVVWGEFGRTPKINANSGRDHWPRVSTALVAGGGMKTGKIIGSTNRLGEYAEDRPVHFQEVFATLYHNLGINVETATVDDLQGRPRYLVDTNKYKVMPELV</sequence>
<dbReference type="PANTHER" id="PTHR43737:SF1">
    <property type="entry name" value="DUF1501 DOMAIN-CONTAINING PROTEIN"/>
    <property type="match status" value="1"/>
</dbReference>
<accession>A0A3D3R558</accession>
<protein>
    <submittedName>
        <fullName evidence="1">DUF1501 domain-containing protein</fullName>
    </submittedName>
</protein>
<dbReference type="Proteomes" id="UP000263642">
    <property type="component" value="Unassembled WGS sequence"/>
</dbReference>